<dbReference type="SUPFAM" id="SSF81837">
    <property type="entry name" value="BEACH domain"/>
    <property type="match status" value="1"/>
</dbReference>
<dbReference type="VEuPathDB" id="TrichDB:TVAGG3_1046160"/>
<dbReference type="EMBL" id="DS113178">
    <property type="protein sequence ID" value="EAY23469.1"/>
    <property type="molecule type" value="Genomic_DNA"/>
</dbReference>
<dbReference type="InterPro" id="IPR036322">
    <property type="entry name" value="WD40_repeat_dom_sf"/>
</dbReference>
<feature type="compositionally biased region" description="Basic and acidic residues" evidence="1">
    <location>
        <begin position="1131"/>
        <end position="1161"/>
    </location>
</feature>
<dbReference type="SUPFAM" id="SSF50978">
    <property type="entry name" value="WD40 repeat-like"/>
    <property type="match status" value="1"/>
</dbReference>
<dbReference type="InParanoid" id="A2D836"/>
<dbReference type="PANTHER" id="PTHR13743">
    <property type="entry name" value="BEIGE/BEACH-RELATED"/>
    <property type="match status" value="1"/>
</dbReference>
<dbReference type="KEGG" id="tva:5469033"/>
<feature type="domain" description="BEACH" evidence="2">
    <location>
        <begin position="2185"/>
        <end position="2467"/>
    </location>
</feature>
<dbReference type="Pfam" id="PF02138">
    <property type="entry name" value="Beach"/>
    <property type="match status" value="1"/>
</dbReference>
<dbReference type="PROSITE" id="PS50197">
    <property type="entry name" value="BEACH"/>
    <property type="match status" value="1"/>
</dbReference>
<feature type="region of interest" description="Disordered" evidence="1">
    <location>
        <begin position="1130"/>
        <end position="1161"/>
    </location>
</feature>
<sequence>MDNLSNAYSFENHPIIQTVKLKPPEIPQNTDFLFDVLVYHHKIIPSDNDLITMYKQFRNKDKIETILSPLKLDFVFNPLCLNRLIAKKECTQIAMYYILHSAVAYIISLENSFDFDGFLVVLSALRMISVHPYCKLAPLMFSYVIFSSVKYTDKINVDLLMDQLVEMTSKCSKPPQQLISALLFMVFSINYNGKLDTKSETIISFITEIIQTSPDSINEMHASAIFERCFDDLRLLNLNSFTFIHKIATKLPWNSVELFFTDIAFFVASYIHQHNEKFIEKLRPIDSRKLSYQPPERTHSLQPGSMDDSLVLADSKKSFPINSIQVSGSLTSSENKELQQNESTGKKYDNPSVFRNSNIKFIQIPETYKLKSKEISMIMQYLPDKSPFSSEIPKFSQLFNLSQLFQLPPSFIDVERRIAYIVRIAQSFEKAQNIIIDSFMNLLRNKFDLDIAFAYIILLSKLKQVPNCTELYDLIKKRVFDPRITIFDAQKAFIPLLQMRMISYKVLYNSDDFEISNFVGDFISYPKMISEIIVILKELYHQKNIPPKVIDNLSLIFSKIVPIYMNAFRNGEEAMTAPVLQVIFDFMIDLLQNDSIGSSFLNRDIFLSLLMSLIFDKAIRKPILTIIVRILSKDVSNSCLFNFSAISSGIMKCFPSSQSKKALNLISDLLLAISDIIDSKPDTIDLFNNIIEDIKSILMFSLEQEFTIACLISIVNFFNSVSKKYWLNNAERKLLSDSILKLAGQSNKELFDSMFSLIIGKRNNLSRDNYIYNTRYLVTFYIVYGLKAVLTFEELSKFAYFNLYQLHLGQIDLQILNNWEQNGFVNSNEKNLFEEIAKISSSMKVVNTTISLMCPIRKDDNSTKMSKNIVNIVDILEKLFVSKLDNPVCSIPLINHKNLISIKPPKIMSNNESNLTFLFWLIYDKGSESSNLIKIIQGQKYLQMTMEKNEMTVSYGELQIRFKMTTMMPNVWTLLSVTFTNNGIEFDCNKKHQEFSFPFNIKKSDEIIIGFQGETNNHPSRLGPFSIVSNITKNDIETIKKIGPHSHSLENTLVSVGIECQEHVVKLEINNVKNEFSVLLKTTSIPAVLGFTDILIRYFTSQVLVPIFAQFLLKSDKNDKSIKTKQIVTEETNKEQSTKTEEKLENKENSSNEKVTKIEVENKEQINTNEIGNSSNEKVTKIEVENKEQINTNEIGNSSNEKVTKIEVENKEQINTNEIGNSSNEKVTKIEETKEEKSNESNEETIKNSKDENPEKSPNENYSKNETVVDQKDEKSNENETKNAVSEGNVCDQKEETNNSSKNETNNSNADNNTKNENKDQMKVKSVKIEVTNVSKKEVDLNAEDDMKSDGELYELIRSESNSNIETSDILLKTISLFRILFTVSRRTERFFVDEKCWQIISYLISNYQHLLTESSFNAFYDIFLHSTLIEFKEDILRHILLNPEIWIKSSTDVLVRVTFHWFNTILPLENSIRLSFSLYYGLFIKTLWSNDLDKSEAIDLIRTHAIQSLIQLGISSFTQRDFTLLFNTVLTTNNDKIIVSSLEIIQGLCLSKTKCLNNIDNETWKRFPKILELTKNSNENVILALIKTFCALNDCGIFTYKIFNVFIEIFNILVGQQYHTHVFLTSLCKLSESKPELLQLVFSTMTYNPLLIPSLIKSGLTPSNSFCVNKAWSFWPLICTVINPDELNLRFIFNFILSCSSKDWTTIFLILTMISNDNDIIRLFLFEALTKTRQCIHTFSDNQINDLINFSLYFIFYKTHENNFFHVSRAKNKPPVSPDKKSKVKNLMEKLNASLQPSKPHYGLDIDFDEEGKLLWKDNSIAELILEILNISQNKNFDSAAAILASFLTYHKKEASKKTILEFLEHHSPSNSSKNMLRYNLYKNYNFTVEDYYDKSLLDAIPEFLSLFEPKKDYFIIETTIIAKFIVKYMSQCQNKLLKYQNLESDTLQNRQRKQHQFNLEDMIERIEMTHKNSQDGWRMFWSRQTRNCAPWHKSIPYSDNQIYYKLDQTITSHFCPMKLKVNKNFDDHKEASYARDSGSQTKAQEMVRKYLEENRPVETLPQLLSVSDMDNSSATNYDDEEEGVIFSDDAEQIKLLSTKNVKFTIKAKFISISNKDKKDTVFIQSEKVTMVLLRLFSMHPTGLEVFTENGEGYLIHLLNSDGLTVLKILSKVKNYQKARIQTVLYKDFVNQFDFTTKWQNGEISNFEYLMFLNVISGRSFNDSSMYPVFPWVVTEYNCEDIKDCQYRDMSKPIGWYGENRRKEIITRMKDMESFGEPVFMYSSCYSTPLTVFLYNLRMEPFATLHIRMQSGKFDHSPRLFNSVNDAFRMIMNHINDYRELIPEFFYNPAIFENRNNFDLGTVSGRSCSNVVLPKWAKNPLEFVYLHRKCLENVSNLEKWIDLIWGIDSRGQNALDKFNLFDPHMYDEIWNNPDNLKDPLKSMIEATMTNCGQIPPQIFTSPHQTKVKNTNQIVVKKRVINLQVNGIIGSEIDYRNQTVYMISQKGQIIQVSMTGGQPSVKGKIDPEIITKRKGTITCLMKHFLLIATNVSYVNCFDVNKLELKEFSSHYGTVSCLSSDGNIFTSGGVDTSIKVMDSNFQTLFTFVTHSDEVTSVFTSQIFKTIIATTHDGRVFFVDLRRQDVYREITIENGFPRNVVVTPGWGFVVVYFTKNENAVENSYISVYSINAELIRTFKIPGTLTAMTSFESSSGFDYVLFGLEKGTVYGFEAFFGSTEKLVKIEDIQEPIASLAHNQKLHEICAVSALGNVYLFGDQQIYRN</sequence>
<dbReference type="SMR" id="A2D836"/>
<dbReference type="Gene3D" id="2.130.10.10">
    <property type="entry name" value="YVTN repeat-like/Quinoprotein amine dehydrogenase"/>
    <property type="match status" value="1"/>
</dbReference>
<keyword evidence="4" id="KW-1185">Reference proteome</keyword>
<dbReference type="PANTHER" id="PTHR13743:SF161">
    <property type="entry name" value="BEIGE_BEACH DOMAIN CONTAINING PROTEIN"/>
    <property type="match status" value="1"/>
</dbReference>
<organism evidence="3 4">
    <name type="scientific">Trichomonas vaginalis (strain ATCC PRA-98 / G3)</name>
    <dbReference type="NCBI Taxonomy" id="412133"/>
    <lineage>
        <taxon>Eukaryota</taxon>
        <taxon>Metamonada</taxon>
        <taxon>Parabasalia</taxon>
        <taxon>Trichomonadida</taxon>
        <taxon>Trichomonadidae</taxon>
        <taxon>Trichomonas</taxon>
    </lineage>
</organism>
<feature type="region of interest" description="Disordered" evidence="1">
    <location>
        <begin position="1214"/>
        <end position="1325"/>
    </location>
</feature>
<dbReference type="CDD" id="cd06071">
    <property type="entry name" value="Beach"/>
    <property type="match status" value="1"/>
</dbReference>
<protein>
    <submittedName>
        <fullName evidence="3">Beige/BEACH domain containing protein</fullName>
    </submittedName>
</protein>
<gene>
    <name evidence="3" type="ORF">TVAG_071330</name>
</gene>
<feature type="compositionally biased region" description="Low complexity" evidence="1">
    <location>
        <begin position="1298"/>
        <end position="1313"/>
    </location>
</feature>
<feature type="region of interest" description="Disordered" evidence="1">
    <location>
        <begin position="330"/>
        <end position="349"/>
    </location>
</feature>
<name>A2D836_TRIV3</name>
<evidence type="ECO:0000313" key="4">
    <source>
        <dbReference type="Proteomes" id="UP000001542"/>
    </source>
</evidence>
<dbReference type="Proteomes" id="UP000001542">
    <property type="component" value="Unassembled WGS sequence"/>
</dbReference>
<feature type="compositionally biased region" description="Basic and acidic residues" evidence="1">
    <location>
        <begin position="1267"/>
        <end position="1281"/>
    </location>
</feature>
<accession>A2D836</accession>
<dbReference type="OrthoDB" id="26681at2759"/>
<dbReference type="RefSeq" id="XP_001584455.1">
    <property type="nucleotide sequence ID" value="XM_001584405.1"/>
</dbReference>
<evidence type="ECO:0000313" key="3">
    <source>
        <dbReference type="EMBL" id="EAY23469.1"/>
    </source>
</evidence>
<reference evidence="3" key="1">
    <citation type="submission" date="2006-10" db="EMBL/GenBank/DDBJ databases">
        <authorList>
            <person name="Amadeo P."/>
            <person name="Zhao Q."/>
            <person name="Wortman J."/>
            <person name="Fraser-Liggett C."/>
            <person name="Carlton J."/>
        </authorList>
    </citation>
    <scope>NUCLEOTIDE SEQUENCE</scope>
    <source>
        <strain evidence="3">G3</strain>
    </source>
</reference>
<dbReference type="eggNOG" id="KOG1787">
    <property type="taxonomic scope" value="Eukaryota"/>
</dbReference>
<dbReference type="InterPro" id="IPR050865">
    <property type="entry name" value="BEACH_Domain"/>
</dbReference>
<feature type="compositionally biased region" description="Basic and acidic residues" evidence="1">
    <location>
        <begin position="1314"/>
        <end position="1323"/>
    </location>
</feature>
<feature type="compositionally biased region" description="Basic and acidic residues" evidence="1">
    <location>
        <begin position="1226"/>
        <end position="1258"/>
    </location>
</feature>
<feature type="compositionally biased region" description="Basic and acidic residues" evidence="1">
    <location>
        <begin position="334"/>
        <end position="349"/>
    </location>
</feature>
<proteinExistence type="predicted"/>
<dbReference type="InterPro" id="IPR001680">
    <property type="entry name" value="WD40_rpt"/>
</dbReference>
<dbReference type="SMART" id="SM01026">
    <property type="entry name" value="Beach"/>
    <property type="match status" value="1"/>
</dbReference>
<evidence type="ECO:0000256" key="1">
    <source>
        <dbReference type="SAM" id="MobiDB-lite"/>
    </source>
</evidence>
<reference evidence="3" key="2">
    <citation type="journal article" date="2007" name="Science">
        <title>Draft genome sequence of the sexually transmitted pathogen Trichomonas vaginalis.</title>
        <authorList>
            <person name="Carlton J.M."/>
            <person name="Hirt R.P."/>
            <person name="Silva J.C."/>
            <person name="Delcher A.L."/>
            <person name="Schatz M."/>
            <person name="Zhao Q."/>
            <person name="Wortman J.R."/>
            <person name="Bidwell S.L."/>
            <person name="Alsmark U.C.M."/>
            <person name="Besteiro S."/>
            <person name="Sicheritz-Ponten T."/>
            <person name="Noel C.J."/>
            <person name="Dacks J.B."/>
            <person name="Foster P.G."/>
            <person name="Simillion C."/>
            <person name="Van de Peer Y."/>
            <person name="Miranda-Saavedra D."/>
            <person name="Barton G.J."/>
            <person name="Westrop G.D."/>
            <person name="Mueller S."/>
            <person name="Dessi D."/>
            <person name="Fiori P.L."/>
            <person name="Ren Q."/>
            <person name="Paulsen I."/>
            <person name="Zhang H."/>
            <person name="Bastida-Corcuera F.D."/>
            <person name="Simoes-Barbosa A."/>
            <person name="Brown M.T."/>
            <person name="Hayes R.D."/>
            <person name="Mukherjee M."/>
            <person name="Okumura C.Y."/>
            <person name="Schneider R."/>
            <person name="Smith A.J."/>
            <person name="Vanacova S."/>
            <person name="Villalvazo M."/>
            <person name="Haas B.J."/>
            <person name="Pertea M."/>
            <person name="Feldblyum T.V."/>
            <person name="Utterback T.R."/>
            <person name="Shu C.L."/>
            <person name="Osoegawa K."/>
            <person name="de Jong P.J."/>
            <person name="Hrdy I."/>
            <person name="Horvathova L."/>
            <person name="Zubacova Z."/>
            <person name="Dolezal P."/>
            <person name="Malik S.B."/>
            <person name="Logsdon J.M. Jr."/>
            <person name="Henze K."/>
            <person name="Gupta A."/>
            <person name="Wang C.C."/>
            <person name="Dunne R.L."/>
            <person name="Upcroft J.A."/>
            <person name="Upcroft P."/>
            <person name="White O."/>
            <person name="Salzberg S.L."/>
            <person name="Tang P."/>
            <person name="Chiu C.-H."/>
            <person name="Lee Y.-S."/>
            <person name="Embley T.M."/>
            <person name="Coombs G.H."/>
            <person name="Mottram J.C."/>
            <person name="Tachezy J."/>
            <person name="Fraser-Liggett C.M."/>
            <person name="Johnson P.J."/>
        </authorList>
    </citation>
    <scope>NUCLEOTIDE SEQUENCE [LARGE SCALE GENOMIC DNA]</scope>
    <source>
        <strain evidence="3">G3</strain>
    </source>
</reference>
<evidence type="ECO:0000259" key="2">
    <source>
        <dbReference type="PROSITE" id="PS50197"/>
    </source>
</evidence>
<feature type="compositionally biased region" description="Polar residues" evidence="1">
    <location>
        <begin position="1214"/>
        <end position="1224"/>
    </location>
</feature>
<dbReference type="InterPro" id="IPR000409">
    <property type="entry name" value="BEACH_dom"/>
</dbReference>
<dbReference type="VEuPathDB" id="TrichDB:TVAG_071330"/>
<dbReference type="InterPro" id="IPR015943">
    <property type="entry name" value="WD40/YVTN_repeat-like_dom_sf"/>
</dbReference>
<dbReference type="InterPro" id="IPR036372">
    <property type="entry name" value="BEACH_dom_sf"/>
</dbReference>
<dbReference type="SMART" id="SM00320">
    <property type="entry name" value="WD40"/>
    <property type="match status" value="2"/>
</dbReference>
<dbReference type="Gene3D" id="1.10.1540.10">
    <property type="entry name" value="BEACH domain"/>
    <property type="match status" value="1"/>
</dbReference>